<proteinExistence type="predicted"/>
<keyword evidence="3" id="KW-1185">Reference proteome</keyword>
<dbReference type="InterPro" id="IPR051044">
    <property type="entry name" value="MAG_DAG_Lipase"/>
</dbReference>
<dbReference type="InterPro" id="IPR022742">
    <property type="entry name" value="Hydrolase_4"/>
</dbReference>
<dbReference type="AlphaFoldDB" id="A0AA49GHK4"/>
<accession>A0AA49GHK4</accession>
<protein>
    <submittedName>
        <fullName evidence="2">Alpha/beta hydrolase</fullName>
    </submittedName>
</protein>
<dbReference type="InterPro" id="IPR029058">
    <property type="entry name" value="AB_hydrolase_fold"/>
</dbReference>
<evidence type="ECO:0000313" key="3">
    <source>
        <dbReference type="Proteomes" id="UP001244443"/>
    </source>
</evidence>
<dbReference type="EMBL" id="CP129970">
    <property type="protein sequence ID" value="WKK87888.2"/>
    <property type="molecule type" value="Genomic_DNA"/>
</dbReference>
<dbReference type="GO" id="GO:0016787">
    <property type="term" value="F:hydrolase activity"/>
    <property type="evidence" value="ECO:0007669"/>
    <property type="project" value="UniProtKB-KW"/>
</dbReference>
<dbReference type="RefSeq" id="WP_308356184.1">
    <property type="nucleotide sequence ID" value="NZ_CP129970.2"/>
</dbReference>
<evidence type="ECO:0000259" key="1">
    <source>
        <dbReference type="Pfam" id="PF12146"/>
    </source>
</evidence>
<dbReference type="Pfam" id="PF12146">
    <property type="entry name" value="Hydrolase_4"/>
    <property type="match status" value="1"/>
</dbReference>
<gene>
    <name evidence="2" type="ORF">QYS48_24375</name>
</gene>
<keyword evidence="2" id="KW-0378">Hydrolase</keyword>
<organism evidence="2 3">
    <name type="scientific">Marivirga arenosa</name>
    <dbReference type="NCBI Taxonomy" id="3059076"/>
    <lineage>
        <taxon>Bacteria</taxon>
        <taxon>Pseudomonadati</taxon>
        <taxon>Bacteroidota</taxon>
        <taxon>Cytophagia</taxon>
        <taxon>Cytophagales</taxon>
        <taxon>Marivirgaceae</taxon>
        <taxon>Marivirga</taxon>
    </lineage>
</organism>
<sequence length="278" mass="31614">MIPKINHFHTSDNLKLETQEYFHSENPDSIILIIHGHGEHAGRFSKVANYFNEKNIAVCALTLRGHGNSEGKKGHAPSLDQLLTDVEYFIRSVRVRFLEADLYLYGHSMGGNIVLNYMVNDQSDELTAGIVTSPWIKLAFEPPKWKVNLGNWVADIIPALIQSTELDANDISSIEEEVKKYQNDPLIHSKISAKLFSSISKGGEYLIHNTGKFKHPIFMAHGQKDNIISHDATESLSKDNKLFSFKSYPESKHEIHHDVDFENLMQDVLEWMQKIKTS</sequence>
<name>A0AA49GHK4_9BACT</name>
<dbReference type="Proteomes" id="UP001244443">
    <property type="component" value="Chromosome"/>
</dbReference>
<reference evidence="2" key="1">
    <citation type="submission" date="2023-08" db="EMBL/GenBank/DDBJ databases">
        <title>Comparative genomics and taxonomic characterization of three novel marine species of genus Marivirga.</title>
        <authorList>
            <person name="Muhammad N."/>
            <person name="Kim S.-G."/>
        </authorList>
    </citation>
    <scope>NUCLEOTIDE SEQUENCE [LARGE SCALE GENOMIC DNA]</scope>
    <source>
        <strain evidence="2">ABR2-2</strain>
    </source>
</reference>
<dbReference type="SUPFAM" id="SSF53474">
    <property type="entry name" value="alpha/beta-Hydrolases"/>
    <property type="match status" value="1"/>
</dbReference>
<feature type="domain" description="Serine aminopeptidase S33" evidence="1">
    <location>
        <begin position="26"/>
        <end position="259"/>
    </location>
</feature>
<evidence type="ECO:0000313" key="2">
    <source>
        <dbReference type="EMBL" id="WKK87888.2"/>
    </source>
</evidence>
<dbReference type="Gene3D" id="3.40.50.1820">
    <property type="entry name" value="alpha/beta hydrolase"/>
    <property type="match status" value="1"/>
</dbReference>
<dbReference type="PANTHER" id="PTHR11614">
    <property type="entry name" value="PHOSPHOLIPASE-RELATED"/>
    <property type="match status" value="1"/>
</dbReference>